<keyword evidence="1 2" id="KW-0690">Ribosome biogenesis</keyword>
<sequence>MTRRLEKVKGVIAQEISKIILYRLQDPRIDLVTVTRVDPSPDLRMAKVYVSIPCDERSQQKTLDALRHAKGFIQSEMASNLKLKNTPSLTFYLDETKKKSNHILQLIEKAVTEDK</sequence>
<dbReference type="Gene3D" id="3.30.300.20">
    <property type="match status" value="1"/>
</dbReference>
<dbReference type="GO" id="GO:0043024">
    <property type="term" value="F:ribosomal small subunit binding"/>
    <property type="evidence" value="ECO:0007669"/>
    <property type="project" value="TreeGrafter"/>
</dbReference>
<comment type="caution">
    <text evidence="3">The sequence shown here is derived from an EMBL/GenBank/DDBJ whole genome shotgun (WGS) entry which is preliminary data.</text>
</comment>
<gene>
    <name evidence="2" type="primary">rbfA</name>
    <name evidence="3" type="ORF">MAG551_00666</name>
</gene>
<evidence type="ECO:0000256" key="1">
    <source>
        <dbReference type="ARBA" id="ARBA00022517"/>
    </source>
</evidence>
<accession>A0A941W0U5</accession>
<evidence type="ECO:0000313" key="4">
    <source>
        <dbReference type="Proteomes" id="UP000722750"/>
    </source>
</evidence>
<organism evidence="3 4">
    <name type="scientific">Candidatus Scalindua arabica</name>
    <dbReference type="NCBI Taxonomy" id="1127984"/>
    <lineage>
        <taxon>Bacteria</taxon>
        <taxon>Pseudomonadati</taxon>
        <taxon>Planctomycetota</taxon>
        <taxon>Candidatus Brocadiia</taxon>
        <taxon>Candidatus Brocadiales</taxon>
        <taxon>Candidatus Scalinduaceae</taxon>
        <taxon>Candidatus Scalindua</taxon>
    </lineage>
</organism>
<dbReference type="PROSITE" id="PS01319">
    <property type="entry name" value="RBFA"/>
    <property type="match status" value="1"/>
</dbReference>
<dbReference type="InterPro" id="IPR020053">
    <property type="entry name" value="Ribosome-bd_factorA_CS"/>
</dbReference>
<dbReference type="EMBL" id="JAANXD010000027">
    <property type="protein sequence ID" value="MBS1257622.1"/>
    <property type="molecule type" value="Genomic_DNA"/>
</dbReference>
<evidence type="ECO:0000256" key="2">
    <source>
        <dbReference type="HAMAP-Rule" id="MF_00003"/>
    </source>
</evidence>
<dbReference type="InterPro" id="IPR015946">
    <property type="entry name" value="KH_dom-like_a/b"/>
</dbReference>
<dbReference type="InterPro" id="IPR023799">
    <property type="entry name" value="RbfA_dom_sf"/>
</dbReference>
<dbReference type="InterPro" id="IPR000238">
    <property type="entry name" value="RbfA"/>
</dbReference>
<comment type="similarity">
    <text evidence="2">Belongs to the RbfA family.</text>
</comment>
<dbReference type="NCBIfam" id="TIGR00082">
    <property type="entry name" value="rbfA"/>
    <property type="match status" value="1"/>
</dbReference>
<name>A0A941W0U5_9BACT</name>
<dbReference type="AlphaFoldDB" id="A0A941W0U5"/>
<comment type="subcellular location">
    <subcellularLocation>
        <location evidence="2">Cytoplasm</location>
    </subcellularLocation>
</comment>
<dbReference type="PANTHER" id="PTHR33515">
    <property type="entry name" value="RIBOSOME-BINDING FACTOR A, CHLOROPLASTIC-RELATED"/>
    <property type="match status" value="1"/>
</dbReference>
<comment type="subunit">
    <text evidence="2">Monomer. Binds 30S ribosomal subunits, but not 50S ribosomal subunits or 70S ribosomes.</text>
</comment>
<dbReference type="GO" id="GO:0030490">
    <property type="term" value="P:maturation of SSU-rRNA"/>
    <property type="evidence" value="ECO:0007669"/>
    <property type="project" value="UniProtKB-UniRule"/>
</dbReference>
<dbReference type="Pfam" id="PF02033">
    <property type="entry name" value="RBFA"/>
    <property type="match status" value="1"/>
</dbReference>
<dbReference type="PANTHER" id="PTHR33515:SF1">
    <property type="entry name" value="RIBOSOME-BINDING FACTOR A, CHLOROPLASTIC-RELATED"/>
    <property type="match status" value="1"/>
</dbReference>
<dbReference type="HAMAP" id="MF_00003">
    <property type="entry name" value="RbfA"/>
    <property type="match status" value="1"/>
</dbReference>
<dbReference type="SUPFAM" id="SSF89919">
    <property type="entry name" value="Ribosome-binding factor A, RbfA"/>
    <property type="match status" value="1"/>
</dbReference>
<proteinExistence type="inferred from homology"/>
<dbReference type="Proteomes" id="UP000722750">
    <property type="component" value="Unassembled WGS sequence"/>
</dbReference>
<protein>
    <recommendedName>
        <fullName evidence="2">Ribosome-binding factor A</fullName>
    </recommendedName>
</protein>
<evidence type="ECO:0000313" key="3">
    <source>
        <dbReference type="EMBL" id="MBS1257622.1"/>
    </source>
</evidence>
<comment type="function">
    <text evidence="2">One of several proteins that assist in the late maturation steps of the functional core of the 30S ribosomal subunit. Associates with free 30S ribosomal subunits (but not with 30S subunits that are part of 70S ribosomes or polysomes). Required for efficient processing of 16S rRNA. May interact with the 5'-terminal helix region of 16S rRNA.</text>
</comment>
<keyword evidence="2" id="KW-0963">Cytoplasm</keyword>
<reference evidence="3" key="1">
    <citation type="journal article" date="2021" name="ISME J.">
        <title>Fine-scale metabolic discontinuity in a stratified prokaryote microbiome of a Red Sea deep halocline.</title>
        <authorList>
            <person name="Michoud G."/>
            <person name="Ngugi D.K."/>
            <person name="Barozzi A."/>
            <person name="Merlino G."/>
            <person name="Calleja M.L."/>
            <person name="Delgado-Huertas A."/>
            <person name="Moran X.A.G."/>
            <person name="Daffonchio D."/>
        </authorList>
    </citation>
    <scope>NUCLEOTIDE SEQUENCE</scope>
    <source>
        <strain evidence="3">SuakinDeep_MAG55_1</strain>
    </source>
</reference>
<dbReference type="GO" id="GO:0005829">
    <property type="term" value="C:cytosol"/>
    <property type="evidence" value="ECO:0007669"/>
    <property type="project" value="TreeGrafter"/>
</dbReference>